<keyword evidence="2" id="KW-1133">Transmembrane helix</keyword>
<protein>
    <submittedName>
        <fullName evidence="3">Uncharacterized protein</fullName>
    </submittedName>
</protein>
<evidence type="ECO:0000256" key="2">
    <source>
        <dbReference type="SAM" id="Phobius"/>
    </source>
</evidence>
<keyword evidence="2" id="KW-0472">Membrane</keyword>
<accession>A0A2P5I674</accession>
<feature type="transmembrane region" description="Helical" evidence="2">
    <location>
        <begin position="158"/>
        <end position="178"/>
    </location>
</feature>
<organism evidence="3 4">
    <name type="scientific">Diaporthe helianthi</name>
    <dbReference type="NCBI Taxonomy" id="158607"/>
    <lineage>
        <taxon>Eukaryota</taxon>
        <taxon>Fungi</taxon>
        <taxon>Dikarya</taxon>
        <taxon>Ascomycota</taxon>
        <taxon>Pezizomycotina</taxon>
        <taxon>Sordariomycetes</taxon>
        <taxon>Sordariomycetidae</taxon>
        <taxon>Diaporthales</taxon>
        <taxon>Diaporthaceae</taxon>
        <taxon>Diaporthe</taxon>
    </lineage>
</organism>
<dbReference type="EMBL" id="MAVT02000220">
    <property type="protein sequence ID" value="POS78018.1"/>
    <property type="molecule type" value="Genomic_DNA"/>
</dbReference>
<sequence>MSASHVSTFKKLTTKLDAKLEKARLKMHKTKSMHKHGKTITKPEQTNLAQQVNLKTVELYHDKVQKLPQTNETEQRDAMELQRVGDEVQQISQTTSRETTKQQNKAARRKGKWAARRTAFKSNAKKVGKALLWPVVIVGGFIIALVYLVAEIVFSGSAWWYCWWCEFWISSSAVRYWLVSSARREHQLCNKLVDQWSQLNNVSE</sequence>
<proteinExistence type="predicted"/>
<evidence type="ECO:0000313" key="3">
    <source>
        <dbReference type="EMBL" id="POS78018.1"/>
    </source>
</evidence>
<dbReference type="InParanoid" id="A0A2P5I674"/>
<dbReference type="OrthoDB" id="5244359at2759"/>
<keyword evidence="4" id="KW-1185">Reference proteome</keyword>
<keyword evidence="2" id="KW-0812">Transmembrane</keyword>
<evidence type="ECO:0000313" key="4">
    <source>
        <dbReference type="Proteomes" id="UP000094444"/>
    </source>
</evidence>
<gene>
    <name evidence="3" type="ORF">DHEL01_v203588</name>
</gene>
<feature type="region of interest" description="Disordered" evidence="1">
    <location>
        <begin position="90"/>
        <end position="112"/>
    </location>
</feature>
<feature type="transmembrane region" description="Helical" evidence="2">
    <location>
        <begin position="130"/>
        <end position="152"/>
    </location>
</feature>
<reference evidence="3" key="1">
    <citation type="submission" date="2017-09" db="EMBL/GenBank/DDBJ databases">
        <title>Polyketide synthases of a Diaporthe helianthi virulent isolate.</title>
        <authorList>
            <person name="Baroncelli R."/>
        </authorList>
    </citation>
    <scope>NUCLEOTIDE SEQUENCE [LARGE SCALE GENOMIC DNA]</scope>
    <source>
        <strain evidence="3">7/96</strain>
    </source>
</reference>
<evidence type="ECO:0000256" key="1">
    <source>
        <dbReference type="SAM" id="MobiDB-lite"/>
    </source>
</evidence>
<name>A0A2P5I674_DIAHE</name>
<dbReference type="Proteomes" id="UP000094444">
    <property type="component" value="Unassembled WGS sequence"/>
</dbReference>
<feature type="compositionally biased region" description="Polar residues" evidence="1">
    <location>
        <begin position="90"/>
        <end position="104"/>
    </location>
</feature>
<dbReference type="AlphaFoldDB" id="A0A2P5I674"/>
<comment type="caution">
    <text evidence="3">The sequence shown here is derived from an EMBL/GenBank/DDBJ whole genome shotgun (WGS) entry which is preliminary data.</text>
</comment>